<organism evidence="2 3">
    <name type="scientific">Cercophora newfieldiana</name>
    <dbReference type="NCBI Taxonomy" id="92897"/>
    <lineage>
        <taxon>Eukaryota</taxon>
        <taxon>Fungi</taxon>
        <taxon>Dikarya</taxon>
        <taxon>Ascomycota</taxon>
        <taxon>Pezizomycotina</taxon>
        <taxon>Sordariomycetes</taxon>
        <taxon>Sordariomycetidae</taxon>
        <taxon>Sordariales</taxon>
        <taxon>Lasiosphaeriaceae</taxon>
        <taxon>Cercophora</taxon>
    </lineage>
</organism>
<dbReference type="PANTHER" id="PTHR24148">
    <property type="entry name" value="ANKYRIN REPEAT DOMAIN-CONTAINING PROTEIN 39 HOMOLOG-RELATED"/>
    <property type="match status" value="1"/>
</dbReference>
<sequence>IRLLRVRPSLSLTAPIECTMCTDSFDANSFTGTVSGIPYSAISYRWSEERAEETIFIDGRTFKVHRNVYEILRYHRPFWGAAFIWIDAICINQADDMEKEVQVPLMRSIYEHSLTVECW</sequence>
<dbReference type="PANTHER" id="PTHR24148:SF77">
    <property type="entry name" value="HETEROKARYON INCOMPATIBILITY DOMAIN-CONTAINING PROTEIN"/>
    <property type="match status" value="1"/>
</dbReference>
<keyword evidence="3" id="KW-1185">Reference proteome</keyword>
<evidence type="ECO:0000313" key="3">
    <source>
        <dbReference type="Proteomes" id="UP001174936"/>
    </source>
</evidence>
<accession>A0AA39YHD2</accession>
<feature type="non-terminal residue" evidence="2">
    <location>
        <position position="119"/>
    </location>
</feature>
<proteinExistence type="predicted"/>
<comment type="caution">
    <text evidence="2">The sequence shown here is derived from an EMBL/GenBank/DDBJ whole genome shotgun (WGS) entry which is preliminary data.</text>
</comment>
<name>A0AA39YHD2_9PEZI</name>
<reference evidence="2" key="1">
    <citation type="submission" date="2023-06" db="EMBL/GenBank/DDBJ databases">
        <title>Genome-scale phylogeny and comparative genomics of the fungal order Sordariales.</title>
        <authorList>
            <consortium name="Lawrence Berkeley National Laboratory"/>
            <person name="Hensen N."/>
            <person name="Bonometti L."/>
            <person name="Westerberg I."/>
            <person name="Brannstrom I.O."/>
            <person name="Guillou S."/>
            <person name="Cros-Aarteil S."/>
            <person name="Calhoun S."/>
            <person name="Haridas S."/>
            <person name="Kuo A."/>
            <person name="Mondo S."/>
            <person name="Pangilinan J."/>
            <person name="Riley R."/>
            <person name="Labutti K."/>
            <person name="Andreopoulos B."/>
            <person name="Lipzen A."/>
            <person name="Chen C."/>
            <person name="Yanf M."/>
            <person name="Daum C."/>
            <person name="Ng V."/>
            <person name="Clum A."/>
            <person name="Steindorff A."/>
            <person name="Ohm R."/>
            <person name="Martin F."/>
            <person name="Silar P."/>
            <person name="Natvig D."/>
            <person name="Lalanne C."/>
            <person name="Gautier V."/>
            <person name="Ament-Velasquez S.L."/>
            <person name="Kruys A."/>
            <person name="Hutchinson M.I."/>
            <person name="Powell A.J."/>
            <person name="Barry K."/>
            <person name="Miller A.N."/>
            <person name="Grigoriev I.V."/>
            <person name="Debuchy R."/>
            <person name="Gladieux P."/>
            <person name="Thoren M.H."/>
            <person name="Johannesson H."/>
        </authorList>
    </citation>
    <scope>NUCLEOTIDE SEQUENCE</scope>
    <source>
        <strain evidence="2">SMH2532-1</strain>
    </source>
</reference>
<feature type="domain" description="Heterokaryon incompatibility" evidence="1">
    <location>
        <begin position="39"/>
        <end position="118"/>
    </location>
</feature>
<protein>
    <submittedName>
        <fullName evidence="2">Heterokaryon incompatibility protein-domain-containing protein</fullName>
    </submittedName>
</protein>
<evidence type="ECO:0000259" key="1">
    <source>
        <dbReference type="Pfam" id="PF06985"/>
    </source>
</evidence>
<feature type="non-terminal residue" evidence="2">
    <location>
        <position position="1"/>
    </location>
</feature>
<dbReference type="Proteomes" id="UP001174936">
    <property type="component" value="Unassembled WGS sequence"/>
</dbReference>
<evidence type="ECO:0000313" key="2">
    <source>
        <dbReference type="EMBL" id="KAK0652649.1"/>
    </source>
</evidence>
<dbReference type="EMBL" id="JAULSV010000002">
    <property type="protein sequence ID" value="KAK0652649.1"/>
    <property type="molecule type" value="Genomic_DNA"/>
</dbReference>
<gene>
    <name evidence="2" type="ORF">B0T16DRAFT_287800</name>
</gene>
<dbReference type="InterPro" id="IPR010730">
    <property type="entry name" value="HET"/>
</dbReference>
<dbReference type="AlphaFoldDB" id="A0AA39YHD2"/>
<dbReference type="Pfam" id="PF06985">
    <property type="entry name" value="HET"/>
    <property type="match status" value="1"/>
</dbReference>
<dbReference type="InterPro" id="IPR052895">
    <property type="entry name" value="HetReg/Transcr_Mod"/>
</dbReference>